<accession>A0A1H0C8J9</accession>
<dbReference type="OrthoDB" id="4763361at2"/>
<reference evidence="3" key="1">
    <citation type="submission" date="2016-10" db="EMBL/GenBank/DDBJ databases">
        <authorList>
            <person name="Varghese N."/>
            <person name="Submissions S."/>
        </authorList>
    </citation>
    <scope>NUCLEOTIDE SEQUENCE [LARGE SCALE GENOMIC DNA]</scope>
    <source>
        <strain evidence="3">CGMCC 4.7042</strain>
    </source>
</reference>
<sequence>MGTFTYSDLMALDLGRLGTAVTDWETMAGKLARLQADARDGLLKKSEAARWQGVNATVTKDFVRKAAKEFGDLHKEAQSIHAVLADAHGELSQIQKKAKSLTDEARKGDPDRSPDPDNGLLVTDGGNGTVKVIEAVCDAKGTSQRTKDRMQWYADTLTGLVAHAAEIDAAVTRALRKSHGGDPHNAGHASYTSLDEDQLPRAMKLASLGEDANDSQRAELRRLWQSLSPEARGEMWAKHKDDLLSAGILSPRSKRVAADPGAGGYGVESPGAYDQWIQAQAVAMSTAGDFVGNTDAAYHMDHYLRGLGSPVDLDVDRMLTDDAVLRQTAEYAIQDEQERWREQALAAFEESGGKPVAIPVETAPQSYTHTDRNWYLAVGSGMTNTTGTVTVVPGENGEPKVSLDYQVNVWDRYNWDPGKTTPIGPTEVTDADMARLHTTGLAREFDMRGSGSVQHHDLSSSGGLPAPEDPGREGTRTDPGRNGDAR</sequence>
<dbReference type="Proteomes" id="UP000199063">
    <property type="component" value="Unassembled WGS sequence"/>
</dbReference>
<organism evidence="2 3">
    <name type="scientific">Streptomyces wuyuanensis</name>
    <dbReference type="NCBI Taxonomy" id="1196353"/>
    <lineage>
        <taxon>Bacteria</taxon>
        <taxon>Bacillati</taxon>
        <taxon>Actinomycetota</taxon>
        <taxon>Actinomycetes</taxon>
        <taxon>Kitasatosporales</taxon>
        <taxon>Streptomycetaceae</taxon>
        <taxon>Streptomyces</taxon>
    </lineage>
</organism>
<feature type="region of interest" description="Disordered" evidence="1">
    <location>
        <begin position="448"/>
        <end position="486"/>
    </location>
</feature>
<dbReference type="EMBL" id="FNHI01000029">
    <property type="protein sequence ID" value="SDN54244.1"/>
    <property type="molecule type" value="Genomic_DNA"/>
</dbReference>
<proteinExistence type="predicted"/>
<evidence type="ECO:0000313" key="3">
    <source>
        <dbReference type="Proteomes" id="UP000199063"/>
    </source>
</evidence>
<evidence type="ECO:0000313" key="2">
    <source>
        <dbReference type="EMBL" id="SDN54244.1"/>
    </source>
</evidence>
<evidence type="ECO:0000256" key="1">
    <source>
        <dbReference type="SAM" id="MobiDB-lite"/>
    </source>
</evidence>
<name>A0A1H0C8J9_9ACTN</name>
<protein>
    <submittedName>
        <fullName evidence="2">Uncharacterized protein</fullName>
    </submittedName>
</protein>
<feature type="compositionally biased region" description="Basic and acidic residues" evidence="1">
    <location>
        <begin position="469"/>
        <end position="486"/>
    </location>
</feature>
<gene>
    <name evidence="2" type="ORF">SAMN05444921_12975</name>
</gene>
<dbReference type="AlphaFoldDB" id="A0A1H0C8J9"/>
<dbReference type="RefSeq" id="WP_093661390.1">
    <property type="nucleotide sequence ID" value="NZ_FNHI01000029.1"/>
</dbReference>
<feature type="region of interest" description="Disordered" evidence="1">
    <location>
        <begin position="95"/>
        <end position="126"/>
    </location>
</feature>
<dbReference type="STRING" id="1196353.SAMN05444921_12975"/>
<dbReference type="GeneID" id="40833740"/>
<feature type="compositionally biased region" description="Basic and acidic residues" evidence="1">
    <location>
        <begin position="100"/>
        <end position="115"/>
    </location>
</feature>
<keyword evidence="3" id="KW-1185">Reference proteome</keyword>